<organism evidence="1 2">
    <name type="scientific">Coprinopsis marcescibilis</name>
    <name type="common">Agaric fungus</name>
    <name type="synonym">Psathyrella marcescibilis</name>
    <dbReference type="NCBI Taxonomy" id="230819"/>
    <lineage>
        <taxon>Eukaryota</taxon>
        <taxon>Fungi</taxon>
        <taxon>Dikarya</taxon>
        <taxon>Basidiomycota</taxon>
        <taxon>Agaricomycotina</taxon>
        <taxon>Agaricomycetes</taxon>
        <taxon>Agaricomycetidae</taxon>
        <taxon>Agaricales</taxon>
        <taxon>Agaricineae</taxon>
        <taxon>Psathyrellaceae</taxon>
        <taxon>Coprinopsis</taxon>
    </lineage>
</organism>
<dbReference type="OrthoDB" id="3270311at2759"/>
<keyword evidence="2" id="KW-1185">Reference proteome</keyword>
<evidence type="ECO:0000313" key="1">
    <source>
        <dbReference type="EMBL" id="TFK25576.1"/>
    </source>
</evidence>
<sequence length="149" mass="16680">MSSERYGGLRDSGNPTLWAHLMRNEPSGSNVNATMSQLPPITPQDKNATTMRVLLHDTQMNLEKFSEHVATLLSNVKETKQEILTTSTLFEQEHDKLLGDIVDLVNRTQTQIQKSIGSPAQATTLETFMAKMELRLESLDQRLDALQAV</sequence>
<gene>
    <name evidence="1" type="ORF">FA15DRAFT_639042</name>
</gene>
<dbReference type="STRING" id="230819.A0A5C3KYD4"/>
<reference evidence="1 2" key="1">
    <citation type="journal article" date="2019" name="Nat. Ecol. Evol.">
        <title>Megaphylogeny resolves global patterns of mushroom evolution.</title>
        <authorList>
            <person name="Varga T."/>
            <person name="Krizsan K."/>
            <person name="Foldi C."/>
            <person name="Dima B."/>
            <person name="Sanchez-Garcia M."/>
            <person name="Sanchez-Ramirez S."/>
            <person name="Szollosi G.J."/>
            <person name="Szarkandi J.G."/>
            <person name="Papp V."/>
            <person name="Albert L."/>
            <person name="Andreopoulos W."/>
            <person name="Angelini C."/>
            <person name="Antonin V."/>
            <person name="Barry K.W."/>
            <person name="Bougher N.L."/>
            <person name="Buchanan P."/>
            <person name="Buyck B."/>
            <person name="Bense V."/>
            <person name="Catcheside P."/>
            <person name="Chovatia M."/>
            <person name="Cooper J."/>
            <person name="Damon W."/>
            <person name="Desjardin D."/>
            <person name="Finy P."/>
            <person name="Geml J."/>
            <person name="Haridas S."/>
            <person name="Hughes K."/>
            <person name="Justo A."/>
            <person name="Karasinski D."/>
            <person name="Kautmanova I."/>
            <person name="Kiss B."/>
            <person name="Kocsube S."/>
            <person name="Kotiranta H."/>
            <person name="LaButti K.M."/>
            <person name="Lechner B.E."/>
            <person name="Liimatainen K."/>
            <person name="Lipzen A."/>
            <person name="Lukacs Z."/>
            <person name="Mihaltcheva S."/>
            <person name="Morgado L.N."/>
            <person name="Niskanen T."/>
            <person name="Noordeloos M.E."/>
            <person name="Ohm R.A."/>
            <person name="Ortiz-Santana B."/>
            <person name="Ovrebo C."/>
            <person name="Racz N."/>
            <person name="Riley R."/>
            <person name="Savchenko A."/>
            <person name="Shiryaev A."/>
            <person name="Soop K."/>
            <person name="Spirin V."/>
            <person name="Szebenyi C."/>
            <person name="Tomsovsky M."/>
            <person name="Tulloss R.E."/>
            <person name="Uehling J."/>
            <person name="Grigoriev I.V."/>
            <person name="Vagvolgyi C."/>
            <person name="Papp T."/>
            <person name="Martin F.M."/>
            <person name="Miettinen O."/>
            <person name="Hibbett D.S."/>
            <person name="Nagy L.G."/>
        </authorList>
    </citation>
    <scope>NUCLEOTIDE SEQUENCE [LARGE SCALE GENOMIC DNA]</scope>
    <source>
        <strain evidence="1 2">CBS 121175</strain>
    </source>
</reference>
<evidence type="ECO:0000313" key="2">
    <source>
        <dbReference type="Proteomes" id="UP000307440"/>
    </source>
</evidence>
<accession>A0A5C3KYD4</accession>
<dbReference type="EMBL" id="ML210184">
    <property type="protein sequence ID" value="TFK25576.1"/>
    <property type="molecule type" value="Genomic_DNA"/>
</dbReference>
<dbReference type="AlphaFoldDB" id="A0A5C3KYD4"/>
<protein>
    <submittedName>
        <fullName evidence="1">Uncharacterized protein</fullName>
    </submittedName>
</protein>
<dbReference type="Proteomes" id="UP000307440">
    <property type="component" value="Unassembled WGS sequence"/>
</dbReference>
<proteinExistence type="predicted"/>
<name>A0A5C3KYD4_COPMA</name>